<comment type="catalytic activity">
    <reaction evidence="1">
        <text>Hydrolyzes the link between N-acetylmuramoyl residues and L-amino acid residues in certain cell-wall glycopeptides.</text>
        <dbReference type="EC" id="3.5.1.28"/>
    </reaction>
</comment>
<comment type="cofactor">
    <cofactor evidence="2">
        <name>Zn(2+)</name>
        <dbReference type="ChEBI" id="CHEBI:29105"/>
    </cofactor>
</comment>
<keyword evidence="8" id="KW-0378">Hydrolase</keyword>
<proteinExistence type="inferred from homology"/>
<dbReference type="RefSeq" id="WP_407656875.1">
    <property type="nucleotide sequence ID" value="NZ_FOYV01000005.1"/>
</dbReference>
<evidence type="ECO:0000313" key="15">
    <source>
        <dbReference type="EMBL" id="SFR61612.1"/>
    </source>
</evidence>
<evidence type="ECO:0000256" key="4">
    <source>
        <dbReference type="ARBA" id="ARBA00007553"/>
    </source>
</evidence>
<dbReference type="InterPro" id="IPR002502">
    <property type="entry name" value="Amidase_domain"/>
</dbReference>
<dbReference type="FunFam" id="3.40.80.10:FF:000002">
    <property type="entry name" value="1,6-anhydro-N-acetylmuramyl-L-alanine amidase"/>
    <property type="match status" value="1"/>
</dbReference>
<dbReference type="GO" id="GO:0009253">
    <property type="term" value="P:peptidoglycan catabolic process"/>
    <property type="evidence" value="ECO:0007669"/>
    <property type="project" value="InterPro"/>
</dbReference>
<keyword evidence="6" id="KW-0963">Cytoplasm</keyword>
<evidence type="ECO:0000256" key="13">
    <source>
        <dbReference type="SAM" id="MobiDB-lite"/>
    </source>
</evidence>
<comment type="similarity">
    <text evidence="4">Belongs to the N-acetylmuramoyl-L-alanine amidase 2 family.</text>
</comment>
<dbReference type="Pfam" id="PF01510">
    <property type="entry name" value="Amidase_2"/>
    <property type="match status" value="1"/>
</dbReference>
<dbReference type="AlphaFoldDB" id="A0A1I6I4H5"/>
<evidence type="ECO:0000259" key="14">
    <source>
        <dbReference type="SMART" id="SM00644"/>
    </source>
</evidence>
<comment type="subcellular location">
    <subcellularLocation>
        <location evidence="3">Cytoplasm</location>
    </subcellularLocation>
</comment>
<evidence type="ECO:0000256" key="3">
    <source>
        <dbReference type="ARBA" id="ARBA00004496"/>
    </source>
</evidence>
<evidence type="ECO:0000256" key="12">
    <source>
        <dbReference type="ARBA" id="ARBA00042615"/>
    </source>
</evidence>
<dbReference type="Gene3D" id="3.40.80.10">
    <property type="entry name" value="Peptidoglycan recognition protein-like"/>
    <property type="match status" value="1"/>
</dbReference>
<evidence type="ECO:0000256" key="6">
    <source>
        <dbReference type="ARBA" id="ARBA00022490"/>
    </source>
</evidence>
<evidence type="ECO:0000256" key="1">
    <source>
        <dbReference type="ARBA" id="ARBA00001561"/>
    </source>
</evidence>
<sequence>MSDPDALPENPTPSTEEATRLRETGHIRGARWCPSPNFGPRPEGTGISLLVIHNISLPPGQFGGPEIEDFFCNRLDASAHPFFQTIAGVEVSSHLLIRRDGSVIQFVNLHDRAWHAGRSSFEGREECNDYSIGIELEGTDHIPYTEAQYRQLATVAREIMAAWPEITQARITGHSDIAPGRKTDPGPAFDWSLFRAMVHSGRASGEAAEWS</sequence>
<accession>A0A1I6I4H5</accession>
<dbReference type="GO" id="GO:0071555">
    <property type="term" value="P:cell wall organization"/>
    <property type="evidence" value="ECO:0007669"/>
    <property type="project" value="UniProtKB-KW"/>
</dbReference>
<evidence type="ECO:0000313" key="16">
    <source>
        <dbReference type="Proteomes" id="UP000199290"/>
    </source>
</evidence>
<dbReference type="GO" id="GO:0046872">
    <property type="term" value="F:metal ion binding"/>
    <property type="evidence" value="ECO:0007669"/>
    <property type="project" value="UniProtKB-KW"/>
</dbReference>
<dbReference type="CDD" id="cd06583">
    <property type="entry name" value="PGRP"/>
    <property type="match status" value="1"/>
</dbReference>
<dbReference type="EMBL" id="FOYV01000005">
    <property type="protein sequence ID" value="SFR61612.1"/>
    <property type="molecule type" value="Genomic_DNA"/>
</dbReference>
<name>A0A1I6I4H5_9GAMM</name>
<dbReference type="PANTHER" id="PTHR30417">
    <property type="entry name" value="N-ACETYLMURAMOYL-L-ALANINE AMIDASE AMID"/>
    <property type="match status" value="1"/>
</dbReference>
<keyword evidence="9" id="KW-0862">Zinc</keyword>
<protein>
    <recommendedName>
        <fullName evidence="11">1,6-anhydro-N-acetylmuramyl-L-alanine amidase AmpD</fullName>
        <ecNumber evidence="5">3.5.1.28</ecNumber>
    </recommendedName>
    <alternativeName>
        <fullName evidence="12">N-acetylmuramoyl-L-alanine amidase</fullName>
    </alternativeName>
</protein>
<reference evidence="16" key="1">
    <citation type="submission" date="2016-10" db="EMBL/GenBank/DDBJ databases">
        <authorList>
            <person name="Varghese N."/>
            <person name="Submissions S."/>
        </authorList>
    </citation>
    <scope>NUCLEOTIDE SEQUENCE [LARGE SCALE GENOMIC DNA]</scope>
    <source>
        <strain evidence="16">CGMCC 1.6294</strain>
    </source>
</reference>
<evidence type="ECO:0000256" key="9">
    <source>
        <dbReference type="ARBA" id="ARBA00022833"/>
    </source>
</evidence>
<dbReference type="PANTHER" id="PTHR30417:SF4">
    <property type="entry name" value="1,6-ANHYDRO-N-ACETYLMURAMYL-L-ALANINE AMIDASE AMPD"/>
    <property type="match status" value="1"/>
</dbReference>
<dbReference type="SUPFAM" id="SSF55846">
    <property type="entry name" value="N-acetylmuramoyl-L-alanine amidase-like"/>
    <property type="match status" value="1"/>
</dbReference>
<gene>
    <name evidence="15" type="ORF">SAMN04488073_3445</name>
</gene>
<keyword evidence="16" id="KW-1185">Reference proteome</keyword>
<dbReference type="EC" id="3.5.1.28" evidence="5"/>
<feature type="region of interest" description="Disordered" evidence="13">
    <location>
        <begin position="1"/>
        <end position="25"/>
    </location>
</feature>
<dbReference type="STRING" id="375760.SAMN04488073_3445"/>
<evidence type="ECO:0000256" key="2">
    <source>
        <dbReference type="ARBA" id="ARBA00001947"/>
    </source>
</evidence>
<keyword evidence="7" id="KW-0479">Metal-binding</keyword>
<keyword evidence="10" id="KW-0961">Cell wall biogenesis/degradation</keyword>
<dbReference type="GO" id="GO:0008745">
    <property type="term" value="F:N-acetylmuramoyl-L-alanine amidase activity"/>
    <property type="evidence" value="ECO:0007669"/>
    <property type="project" value="UniProtKB-EC"/>
</dbReference>
<dbReference type="SMART" id="SM00644">
    <property type="entry name" value="Ami_2"/>
    <property type="match status" value="1"/>
</dbReference>
<dbReference type="NCBIfam" id="NF008758">
    <property type="entry name" value="PRK11789.1"/>
    <property type="match status" value="1"/>
</dbReference>
<organism evidence="15 16">
    <name type="scientific">Marinobacter gudaonensis</name>
    <dbReference type="NCBI Taxonomy" id="375760"/>
    <lineage>
        <taxon>Bacteria</taxon>
        <taxon>Pseudomonadati</taxon>
        <taxon>Pseudomonadota</taxon>
        <taxon>Gammaproteobacteria</taxon>
        <taxon>Pseudomonadales</taxon>
        <taxon>Marinobacteraceae</taxon>
        <taxon>Marinobacter</taxon>
    </lineage>
</organism>
<evidence type="ECO:0000256" key="5">
    <source>
        <dbReference type="ARBA" id="ARBA00011901"/>
    </source>
</evidence>
<dbReference type="GO" id="GO:0009254">
    <property type="term" value="P:peptidoglycan turnover"/>
    <property type="evidence" value="ECO:0007669"/>
    <property type="project" value="TreeGrafter"/>
</dbReference>
<evidence type="ECO:0000256" key="10">
    <source>
        <dbReference type="ARBA" id="ARBA00023316"/>
    </source>
</evidence>
<dbReference type="InterPro" id="IPR051206">
    <property type="entry name" value="NAMLAA_amidase_2"/>
</dbReference>
<evidence type="ECO:0000256" key="11">
    <source>
        <dbReference type="ARBA" id="ARBA00039257"/>
    </source>
</evidence>
<evidence type="ECO:0000256" key="8">
    <source>
        <dbReference type="ARBA" id="ARBA00022801"/>
    </source>
</evidence>
<feature type="domain" description="N-acetylmuramoyl-L-alanine amidase" evidence="14">
    <location>
        <begin position="35"/>
        <end position="186"/>
    </location>
</feature>
<dbReference type="InterPro" id="IPR036505">
    <property type="entry name" value="Amidase/PGRP_sf"/>
</dbReference>
<dbReference type="Proteomes" id="UP000199290">
    <property type="component" value="Unassembled WGS sequence"/>
</dbReference>
<evidence type="ECO:0000256" key="7">
    <source>
        <dbReference type="ARBA" id="ARBA00022723"/>
    </source>
</evidence>
<dbReference type="GO" id="GO:0005737">
    <property type="term" value="C:cytoplasm"/>
    <property type="evidence" value="ECO:0007669"/>
    <property type="project" value="UniProtKB-SubCell"/>
</dbReference>